<dbReference type="AlphaFoldDB" id="A0A183FWU4"/>
<evidence type="ECO:0000313" key="2">
    <source>
        <dbReference type="Proteomes" id="UP000050761"/>
    </source>
</evidence>
<gene>
    <name evidence="1" type="ORF">HPBE_LOCUS12954</name>
</gene>
<protein>
    <submittedName>
        <fullName evidence="1 3">Uncharacterized protein</fullName>
    </submittedName>
</protein>
<evidence type="ECO:0000313" key="3">
    <source>
        <dbReference type="WBParaSite" id="HPBE_0001295301-mRNA-1"/>
    </source>
</evidence>
<dbReference type="EMBL" id="UZAH01027709">
    <property type="protein sequence ID" value="VDO94304.1"/>
    <property type="molecule type" value="Genomic_DNA"/>
</dbReference>
<proteinExistence type="predicted"/>
<evidence type="ECO:0000313" key="1">
    <source>
        <dbReference type="EMBL" id="VDO94304.1"/>
    </source>
</evidence>
<dbReference type="Proteomes" id="UP000050761">
    <property type="component" value="Unassembled WGS sequence"/>
</dbReference>
<sequence length="75" mass="8489">MTMVCLVAAADTVQNQQGVNDFDKGSSPCDLDYHIEFLLKDLSLPTLLRTVISFLVEDRKRSEMIWNLLTISLSK</sequence>
<keyword evidence="2" id="KW-1185">Reference proteome</keyword>
<organism evidence="2 3">
    <name type="scientific">Heligmosomoides polygyrus</name>
    <name type="common">Parasitic roundworm</name>
    <dbReference type="NCBI Taxonomy" id="6339"/>
    <lineage>
        <taxon>Eukaryota</taxon>
        <taxon>Metazoa</taxon>
        <taxon>Ecdysozoa</taxon>
        <taxon>Nematoda</taxon>
        <taxon>Chromadorea</taxon>
        <taxon>Rhabditida</taxon>
        <taxon>Rhabditina</taxon>
        <taxon>Rhabditomorpha</taxon>
        <taxon>Strongyloidea</taxon>
        <taxon>Heligmosomidae</taxon>
        <taxon>Heligmosomoides</taxon>
    </lineage>
</organism>
<accession>A0A183FWU4</accession>
<name>A0A183FWU4_HELPZ</name>
<reference evidence="3" key="2">
    <citation type="submission" date="2019-09" db="UniProtKB">
        <authorList>
            <consortium name="WormBaseParasite"/>
        </authorList>
    </citation>
    <scope>IDENTIFICATION</scope>
</reference>
<accession>A0A3P8AED6</accession>
<reference evidence="1 2" key="1">
    <citation type="submission" date="2018-11" db="EMBL/GenBank/DDBJ databases">
        <authorList>
            <consortium name="Pathogen Informatics"/>
        </authorList>
    </citation>
    <scope>NUCLEOTIDE SEQUENCE [LARGE SCALE GENOMIC DNA]</scope>
</reference>
<dbReference type="WBParaSite" id="HPBE_0001295301-mRNA-1">
    <property type="protein sequence ID" value="HPBE_0001295301-mRNA-1"/>
    <property type="gene ID" value="HPBE_0001295301"/>
</dbReference>